<organism evidence="2 3">
    <name type="scientific">Bradyrhizobium macuxiense</name>
    <dbReference type="NCBI Taxonomy" id="1755647"/>
    <lineage>
        <taxon>Bacteria</taxon>
        <taxon>Pseudomonadati</taxon>
        <taxon>Pseudomonadota</taxon>
        <taxon>Alphaproteobacteria</taxon>
        <taxon>Hyphomicrobiales</taxon>
        <taxon>Nitrobacteraceae</taxon>
        <taxon>Bradyrhizobium</taxon>
    </lineage>
</organism>
<keyword evidence="3" id="KW-1185">Reference proteome</keyword>
<name>A0A120FLA3_9BRAD</name>
<accession>A0A120FLA3</accession>
<sequence length="73" mass="7510">MITPKCLLAASIAVGLFAMPAAAHESATAKRYAVMNGKASGSARIPAPHALFPMPYRDGPGGICDHGDNPMIC</sequence>
<feature type="signal peptide" evidence="1">
    <location>
        <begin position="1"/>
        <end position="23"/>
    </location>
</feature>
<dbReference type="RefSeq" id="WP_066510132.1">
    <property type="nucleotide sequence ID" value="NZ_LNCU01000087.1"/>
</dbReference>
<gene>
    <name evidence="2" type="ORF">AS156_11220</name>
</gene>
<evidence type="ECO:0000313" key="2">
    <source>
        <dbReference type="EMBL" id="KWV51951.1"/>
    </source>
</evidence>
<feature type="chain" id="PRO_5007165435" evidence="1">
    <location>
        <begin position="24"/>
        <end position="73"/>
    </location>
</feature>
<dbReference type="OrthoDB" id="8256096at2"/>
<dbReference type="EMBL" id="LNCU01000087">
    <property type="protein sequence ID" value="KWV51951.1"/>
    <property type="molecule type" value="Genomic_DNA"/>
</dbReference>
<evidence type="ECO:0000256" key="1">
    <source>
        <dbReference type="SAM" id="SignalP"/>
    </source>
</evidence>
<reference evidence="2 3" key="1">
    <citation type="submission" date="2015-11" db="EMBL/GenBank/DDBJ databases">
        <title>Draft Genome Sequence of the Strain BR 10303 (Bradyrhizobium sp.) isolated from nodules of Centrolobium paraense.</title>
        <authorList>
            <person name="Zelli J.E."/>
            <person name="Simoes-Araujo J.L."/>
            <person name="Barauna A.C."/>
            <person name="Silva K."/>
        </authorList>
    </citation>
    <scope>NUCLEOTIDE SEQUENCE [LARGE SCALE GENOMIC DNA]</scope>
    <source>
        <strain evidence="2 3">BR 10303</strain>
    </source>
</reference>
<dbReference type="AlphaFoldDB" id="A0A120FLA3"/>
<dbReference type="Proteomes" id="UP000057737">
    <property type="component" value="Unassembled WGS sequence"/>
</dbReference>
<comment type="caution">
    <text evidence="2">The sequence shown here is derived from an EMBL/GenBank/DDBJ whole genome shotgun (WGS) entry which is preliminary data.</text>
</comment>
<protein>
    <submittedName>
        <fullName evidence="2">Uncharacterized protein</fullName>
    </submittedName>
</protein>
<evidence type="ECO:0000313" key="3">
    <source>
        <dbReference type="Proteomes" id="UP000057737"/>
    </source>
</evidence>
<proteinExistence type="predicted"/>
<keyword evidence="1" id="KW-0732">Signal</keyword>